<feature type="domain" description="EGF-like" evidence="2">
    <location>
        <begin position="1145"/>
        <end position="1185"/>
    </location>
</feature>
<dbReference type="SMART" id="SM00261">
    <property type="entry name" value="FU"/>
    <property type="match status" value="28"/>
</dbReference>
<feature type="domain" description="EGF-like" evidence="2">
    <location>
        <begin position="1093"/>
        <end position="1123"/>
    </location>
</feature>
<sequence>MKTILIRMLVIFKSLQVGFGFRSFEIDFNPKIYQKSCPTYNQYWPGIHPYMCAGTVSTCYGIAYPTQIIHDGYEVFCHPQIQGYNLYYNSEYFTHLAIGPSVLIYNVDQNENIIITTEYLKLLYYCIIGQKYNGIYKCQYCNGVNVGVNCTTSPYPVPALPCGQNCLTCLYKQFVTCYACIDGYSPLNSEDFYCSLKCQTGGRQCSENSDGYSVQSCLDGYELLDGQCVECPIINCKVCTLGVCSECKWPYSLKFQQCFVDWNCMKQDYVYNDEGLPIDTDCLQCDIGYFKKGTKCSFCQDEIGLENCFICKNENECISCFATHYLTVDKKCEPFIECNEPCLACLATDPNYCTICDHKQKFLTARIVPGQCVCDAYEGYAELNGECIQFQSGYCQTCDLKFEECLSCSATRNRGLIGKSCPCLLGYYDTGLEDKICQKCYFSCYSCSGTSDNECTDCGDPNIYKKQLIGGKCLCDVDQVERFLSNGLTQCQSCHPRCEKCQALDNNSQSQQCTMCRSGQNRIVSDELNCECKEGYGEDGIVDICFKCHYSCISCNGPLFNNCTKCSSESNRYLTLQNECKCNRAYFDNGTNDIVCYLGCHNSCLDCNNPAEDQCTSCPSTRQPDRIGSTFKCLCKDSHQFSNESSLECLECHFTCKTCNGQYITNCLSCDINFRQLIFTRCNCNDGYYDIGQLQCSKCYYTCTTCYGPEFDNCISCSTVNNRIVKANQCLCKDGHLEKQSGDLVCSSCSYRCASCTDYIDKCDQCPNYSFRDLGSDNSCLCPLKYYDEPGNPISCHYSCLTCNGIQSNQCSTCYTYLKRQIDNQSQCQCVSQYFDNGQAECQPCSIYCLDCKQSYDNCTSCKSDKYLEGTICKCKTKLQGYFISTYLNQFKTKCQPCHYTCLTCTGPSSEECDSCWDQDNRIQQGTTCVCNSNSFDNNQPKCSQCNFGCQTCAITDNFCLSCPPLSLRVLIYQTCQCPEGYFDEGTNPICQKCHYSCKTCSSKATNCITCSITSNRQFISILNSCICNNYYYDVGVDVCQQCHYSCLSCLGQESYQCKTCHNYNLSYRVYNGGICQCIMGYYDDEISAYCKQCLVQCLTCQYYSYNCTSCSNTRHLNGNTCDCDLHHYESGQETCGKCDENCLNCKINPQYCTECDLTQFRVLDNITNQCICQIGTTDINGICQSCDISCYTCLHSLTFCTSCDKLKYLQNNQCFCVEGTYEIEINKECKFCSKTCLTCINIDNHCLSCSSDDFRILQTGNQCVCQDGYFEDQSQQCQKCDISCLTCESTSKYCLSCDPFLNLQLSYNNLCICQPNFYFNIQTKQCEVCNITCKECDNAFQCLECESITRYYDPESLKCPCKDGFYETNQKQCQQCDITCQTCINQSTKCLTCESIYFRILNNSNQCLCKEGYYDVGIEMCQKCNNLCKTCQITSTSCKSCYEVEQIRILNGNQCLCQPGYFDQGQIICEKCSKSCLTCQGQKYYCTSCDISQNRIDQSPIHKCPCLSNFYQDENEVCQKCHIKCAGCISSRDNCLSCQTSQTSYRLTITQNCNCKDGYFDDGIQFQCQKCNYQCKTCILTPSNCIICQTSLRQGPPVCACKSGYFESEQKVCEQCDNQCSTCEKQSSNCIICKGGRINKQCDCQDGYFEAGQQDCIQCDFKCFTCKYNQSNCLVCKGNRIKDPICNCEDGFYDDHQSINCLICDENCRTCTLEGCLTCHDNRILSNENTCECPQNSISHPNTQWCSNCEIAVLDIRLSDDLLSIIVGFDYPLNPNYFQIQTFGNICFNFLADQTLNLLGNDPFCFLNQDDNKYLIFQLGHNSKIIPGDQIIFLSNTFGHIDCQIKISLFIYNQVQFPINPVSPQIEYEIPQYLLNPCEDNLILYNSTKQDGFRSLINISWSYLIEGLNGQGNLDEFVQYQTILQQLHLIIPLQTLPKQSKITFYVEFENFVKQKAQQQIVIQTHSGQIPSVFFQKKKKYFTLERIVLMFNIQKKDCLGTINNDQSGYQVSLFEIQRNDSNSRSSRVNFSQLISQNQFNVTIQKYTLTPKTTYTFQMITQEPSTNIQIDKNFTIDIEAIGIKCLFNGTKKIQNYRKDLIISIYCRDFDTLYEWNQDPGIIIQVSCLDLTQDTACKDLNKKIINVNKTDSIQFIPKLTVKPFSIWSWTVVALKQKNEYSFKQNIIFLDDDFKFLDVNFSLGYIIRPINNYETLQFDYNIPFEDRYNLLLYSLALIYDFQLVKILEPQYAKYHFRLYDHFQFFNKGNQINVKFLAQFTNNIIPSSYDIQLTLNQPPNCQINLSSKTVQALKLIKAVANCYLSDDSPFSYQLRFFLFEQDYIDFKNSQSDYSLILYSFQRSNLFDIYLPESVGVALIQIMDEGGSMSNVEQYLNITKSYYNCSDLLQNNLNFNQLIILLLDIKKNHHNEPNCAQLSISLIEIVKKYLDSEELFDQILAIQNNKTCQTIHNLNRKFNYYKQIINLN</sequence>
<feature type="domain" description="EGF-like" evidence="2">
    <location>
        <begin position="1049"/>
        <end position="1092"/>
    </location>
</feature>
<feature type="domain" description="EGF-like" evidence="2">
    <location>
        <begin position="493"/>
        <end position="531"/>
    </location>
</feature>
<feature type="domain" description="EGF-like" evidence="2">
    <location>
        <begin position="161"/>
        <end position="195"/>
    </location>
</feature>
<organism evidence="3 4">
    <name type="scientific">Paramecium sonneborni</name>
    <dbReference type="NCBI Taxonomy" id="65129"/>
    <lineage>
        <taxon>Eukaryota</taxon>
        <taxon>Sar</taxon>
        <taxon>Alveolata</taxon>
        <taxon>Ciliophora</taxon>
        <taxon>Intramacronucleata</taxon>
        <taxon>Oligohymenophorea</taxon>
        <taxon>Peniculida</taxon>
        <taxon>Parameciidae</taxon>
        <taxon>Paramecium</taxon>
    </lineage>
</organism>
<accession>A0A8S1RE24</accession>
<comment type="caution">
    <text evidence="3">The sequence shown here is derived from an EMBL/GenBank/DDBJ whole genome shotgun (WGS) entry which is preliminary data.</text>
</comment>
<evidence type="ECO:0000259" key="2">
    <source>
        <dbReference type="SMART" id="SM00181"/>
    </source>
</evidence>
<keyword evidence="1" id="KW-0732">Signal</keyword>
<feature type="domain" description="EGF-like" evidence="2">
    <location>
        <begin position="1287"/>
        <end position="1328"/>
    </location>
</feature>
<dbReference type="Proteomes" id="UP000692954">
    <property type="component" value="Unassembled WGS sequence"/>
</dbReference>
<feature type="domain" description="EGF-like" evidence="2">
    <location>
        <begin position="1376"/>
        <end position="1423"/>
    </location>
</feature>
<feature type="domain" description="EGF-like" evidence="2">
    <location>
        <begin position="1336"/>
        <end position="1375"/>
    </location>
</feature>
<feature type="domain" description="EGF-like" evidence="2">
    <location>
        <begin position="1578"/>
        <end position="1615"/>
    </location>
</feature>
<dbReference type="PANTHER" id="PTHR15332">
    <property type="entry name" value="PROPROTEIN CONVERTASE SUBTILISIN_KEXIN TYPE 5-LIKE"/>
    <property type="match status" value="1"/>
</dbReference>
<feature type="domain" description="EGF-like" evidence="2">
    <location>
        <begin position="1431"/>
        <end position="1471"/>
    </location>
</feature>
<evidence type="ECO:0000313" key="3">
    <source>
        <dbReference type="EMBL" id="CAD8126506.1"/>
    </source>
</evidence>
<feature type="domain" description="EGF-like" evidence="2">
    <location>
        <begin position="1666"/>
        <end position="1703"/>
    </location>
</feature>
<feature type="signal peptide" evidence="1">
    <location>
        <begin position="1"/>
        <end position="20"/>
    </location>
</feature>
<feature type="domain" description="EGF-like" evidence="2">
    <location>
        <begin position="1623"/>
        <end position="1658"/>
    </location>
</feature>
<name>A0A8S1RE24_9CILI</name>
<feature type="domain" description="EGF-like" evidence="2">
    <location>
        <begin position="1711"/>
        <end position="1751"/>
    </location>
</feature>
<feature type="chain" id="PRO_5035799119" description="EGF-like domain-containing protein" evidence="1">
    <location>
        <begin position="21"/>
        <end position="2483"/>
    </location>
</feature>
<keyword evidence="4" id="KW-1185">Reference proteome</keyword>
<dbReference type="PANTHER" id="PTHR15332:SF175">
    <property type="entry name" value="PROPROTEIN CONVERTASE SUBTILISIN_KEXIN TYPE 5-LIKE"/>
    <property type="match status" value="1"/>
</dbReference>
<dbReference type="EMBL" id="CAJJDN010000168">
    <property type="protein sequence ID" value="CAD8126506.1"/>
    <property type="molecule type" value="Genomic_DNA"/>
</dbReference>
<evidence type="ECO:0000256" key="1">
    <source>
        <dbReference type="SAM" id="SignalP"/>
    </source>
</evidence>
<dbReference type="SMART" id="SM01411">
    <property type="entry name" value="Ephrin_rec_like"/>
    <property type="match status" value="5"/>
</dbReference>
<protein>
    <recommendedName>
        <fullName evidence="2">EGF-like domain-containing protein</fullName>
    </recommendedName>
</protein>
<feature type="domain" description="EGF-like" evidence="2">
    <location>
        <begin position="1229"/>
        <end position="1279"/>
    </location>
</feature>
<dbReference type="SMART" id="SM00181">
    <property type="entry name" value="EGF"/>
    <property type="match status" value="18"/>
</dbReference>
<reference evidence="3" key="1">
    <citation type="submission" date="2021-01" db="EMBL/GenBank/DDBJ databases">
        <authorList>
            <consortium name="Genoscope - CEA"/>
            <person name="William W."/>
        </authorList>
    </citation>
    <scope>NUCLEOTIDE SEQUENCE</scope>
</reference>
<proteinExistence type="predicted"/>
<dbReference type="OrthoDB" id="313494at2759"/>
<feature type="domain" description="EGF-like" evidence="2">
    <location>
        <begin position="397"/>
        <end position="438"/>
    </location>
</feature>
<gene>
    <name evidence="3" type="ORF">PSON_ATCC_30995.1.T1680007</name>
</gene>
<feature type="domain" description="EGF-like" evidence="2">
    <location>
        <begin position="1000"/>
        <end position="1041"/>
    </location>
</feature>
<feature type="domain" description="EGF-like" evidence="2">
    <location>
        <begin position="802"/>
        <end position="843"/>
    </location>
</feature>
<feature type="domain" description="EGF-like" evidence="2">
    <location>
        <begin position="651"/>
        <end position="697"/>
    </location>
</feature>
<evidence type="ECO:0000313" key="4">
    <source>
        <dbReference type="Proteomes" id="UP000692954"/>
    </source>
</evidence>
<dbReference type="InterPro" id="IPR000742">
    <property type="entry name" value="EGF"/>
</dbReference>
<dbReference type="InterPro" id="IPR006212">
    <property type="entry name" value="Furin_repeat"/>
</dbReference>